<keyword evidence="3" id="KW-1185">Reference proteome</keyword>
<sequence>MSWYASFPGPAHHWLLVLGPYNEHLARDTGGLYLALLVLSVGSALRPANDFQVRLAGATWLAFSIPHHAYHSAHLDMYHGADWILNVIALGGTVVLAALLLLPVRTKRVH</sequence>
<protein>
    <submittedName>
        <fullName evidence="2">Uncharacterized protein</fullName>
    </submittedName>
</protein>
<evidence type="ECO:0000313" key="2">
    <source>
        <dbReference type="EMBL" id="MBE1607309.1"/>
    </source>
</evidence>
<dbReference type="RefSeq" id="WP_192751278.1">
    <property type="nucleotide sequence ID" value="NZ_BAABJL010000202.1"/>
</dbReference>
<name>A0A927RA75_9ACTN</name>
<accession>A0A927RA75</accession>
<comment type="caution">
    <text evidence="2">The sequence shown here is derived from an EMBL/GenBank/DDBJ whole genome shotgun (WGS) entry which is preliminary data.</text>
</comment>
<dbReference type="EMBL" id="JADBEM010000001">
    <property type="protein sequence ID" value="MBE1607309.1"/>
    <property type="molecule type" value="Genomic_DNA"/>
</dbReference>
<dbReference type="Proteomes" id="UP000638648">
    <property type="component" value="Unassembled WGS sequence"/>
</dbReference>
<keyword evidence="1" id="KW-0812">Transmembrane</keyword>
<evidence type="ECO:0000313" key="3">
    <source>
        <dbReference type="Proteomes" id="UP000638648"/>
    </source>
</evidence>
<proteinExistence type="predicted"/>
<organism evidence="2 3">
    <name type="scientific">Actinopolymorpha pittospori</name>
    <dbReference type="NCBI Taxonomy" id="648752"/>
    <lineage>
        <taxon>Bacteria</taxon>
        <taxon>Bacillati</taxon>
        <taxon>Actinomycetota</taxon>
        <taxon>Actinomycetes</taxon>
        <taxon>Propionibacteriales</taxon>
        <taxon>Actinopolymorphaceae</taxon>
        <taxon>Actinopolymorpha</taxon>
    </lineage>
</organism>
<keyword evidence="1" id="KW-1133">Transmembrane helix</keyword>
<reference evidence="2" key="1">
    <citation type="submission" date="2020-10" db="EMBL/GenBank/DDBJ databases">
        <title>Sequencing the genomes of 1000 actinobacteria strains.</title>
        <authorList>
            <person name="Klenk H.-P."/>
        </authorList>
    </citation>
    <scope>NUCLEOTIDE SEQUENCE</scope>
    <source>
        <strain evidence="2">DSM 45354</strain>
    </source>
</reference>
<dbReference type="AlphaFoldDB" id="A0A927RA75"/>
<keyword evidence="1" id="KW-0472">Membrane</keyword>
<feature type="transmembrane region" description="Helical" evidence="1">
    <location>
        <begin position="83"/>
        <end position="104"/>
    </location>
</feature>
<evidence type="ECO:0000256" key="1">
    <source>
        <dbReference type="SAM" id="Phobius"/>
    </source>
</evidence>
<gene>
    <name evidence="2" type="ORF">HEB94_004157</name>
</gene>